<evidence type="ECO:0000313" key="4">
    <source>
        <dbReference type="Proteomes" id="UP000243975"/>
    </source>
</evidence>
<reference evidence="3 4" key="1">
    <citation type="journal article" date="2016" name="Sci. Rep.">
        <title>The genome sequence of the outbreeding globe artichoke constructed de novo incorporating a phase-aware low-pass sequencing strategy of F1 progeny.</title>
        <authorList>
            <person name="Scaglione D."/>
            <person name="Reyes-Chin-Wo S."/>
            <person name="Acquadro A."/>
            <person name="Froenicke L."/>
            <person name="Portis E."/>
            <person name="Beitel C."/>
            <person name="Tirone M."/>
            <person name="Mauro R."/>
            <person name="Lo Monaco A."/>
            <person name="Mauromicale G."/>
            <person name="Faccioli P."/>
            <person name="Cattivelli L."/>
            <person name="Rieseberg L."/>
            <person name="Michelmore R."/>
            <person name="Lanteri S."/>
        </authorList>
    </citation>
    <scope>NUCLEOTIDE SEQUENCE [LARGE SCALE GENOMIC DNA]</scope>
    <source>
        <strain evidence="3">2C</strain>
    </source>
</reference>
<evidence type="ECO:0000256" key="1">
    <source>
        <dbReference type="SAM" id="MobiDB-lite"/>
    </source>
</evidence>
<dbReference type="EMBL" id="LEKV01003791">
    <property type="protein sequence ID" value="KVH98546.1"/>
    <property type="molecule type" value="Genomic_DNA"/>
</dbReference>
<dbReference type="InterPro" id="IPR016161">
    <property type="entry name" value="Ald_DH/histidinol_DH"/>
</dbReference>
<dbReference type="Gramene" id="KVH98546">
    <property type="protein sequence ID" value="KVH98546"/>
    <property type="gene ID" value="Ccrd_023232"/>
</dbReference>
<dbReference type="Pfam" id="PF00171">
    <property type="entry name" value="Aldedh"/>
    <property type="match status" value="1"/>
</dbReference>
<dbReference type="InterPro" id="IPR016163">
    <property type="entry name" value="Ald_DH_C"/>
</dbReference>
<dbReference type="AlphaFoldDB" id="A0A118JYG0"/>
<gene>
    <name evidence="3" type="ORF">Ccrd_023232</name>
</gene>
<evidence type="ECO:0000313" key="3">
    <source>
        <dbReference type="EMBL" id="KVH98546.1"/>
    </source>
</evidence>
<name>A0A118JYG0_CYNCS</name>
<dbReference type="STRING" id="59895.A0A118JYG0"/>
<feature type="domain" description="Aldehyde dehydrogenase" evidence="2">
    <location>
        <begin position="7"/>
        <end position="59"/>
    </location>
</feature>
<dbReference type="SUPFAM" id="SSF53720">
    <property type="entry name" value="ALDH-like"/>
    <property type="match status" value="1"/>
</dbReference>
<dbReference type="InterPro" id="IPR015590">
    <property type="entry name" value="Aldehyde_DH_dom"/>
</dbReference>
<proteinExistence type="predicted"/>
<organism evidence="3 4">
    <name type="scientific">Cynara cardunculus var. scolymus</name>
    <name type="common">Globe artichoke</name>
    <name type="synonym">Cynara scolymus</name>
    <dbReference type="NCBI Taxonomy" id="59895"/>
    <lineage>
        <taxon>Eukaryota</taxon>
        <taxon>Viridiplantae</taxon>
        <taxon>Streptophyta</taxon>
        <taxon>Embryophyta</taxon>
        <taxon>Tracheophyta</taxon>
        <taxon>Spermatophyta</taxon>
        <taxon>Magnoliopsida</taxon>
        <taxon>eudicotyledons</taxon>
        <taxon>Gunneridae</taxon>
        <taxon>Pentapetalae</taxon>
        <taxon>asterids</taxon>
        <taxon>campanulids</taxon>
        <taxon>Asterales</taxon>
        <taxon>Asteraceae</taxon>
        <taxon>Carduoideae</taxon>
        <taxon>Cardueae</taxon>
        <taxon>Carduinae</taxon>
        <taxon>Cynara</taxon>
    </lineage>
</organism>
<sequence>MINSGFWSDEEAIMLANDSKHRLGCAVFPSSQHRAKAIASQIHCGVVAINDFESTYICQVYAQIGMAKEAADAASQTKDGELMGCLRNTLQQSSASSSIFDTLRDRPSFPSVF</sequence>
<dbReference type="Proteomes" id="UP000243975">
    <property type="component" value="Unassembled WGS sequence"/>
</dbReference>
<keyword evidence="4" id="KW-1185">Reference proteome</keyword>
<dbReference type="Gene3D" id="3.40.309.10">
    <property type="entry name" value="Aldehyde Dehydrogenase, Chain A, domain 2"/>
    <property type="match status" value="1"/>
</dbReference>
<protein>
    <submittedName>
        <fullName evidence="3">Aldehyde dehydrogenase, C-terminal</fullName>
    </submittedName>
</protein>
<accession>A0A118JYG0</accession>
<feature type="region of interest" description="Disordered" evidence="1">
    <location>
        <begin position="93"/>
        <end position="113"/>
    </location>
</feature>
<dbReference type="GO" id="GO:0016620">
    <property type="term" value="F:oxidoreductase activity, acting on the aldehyde or oxo group of donors, NAD or NADP as acceptor"/>
    <property type="evidence" value="ECO:0007669"/>
    <property type="project" value="InterPro"/>
</dbReference>
<comment type="caution">
    <text evidence="3">The sequence shown here is derived from an EMBL/GenBank/DDBJ whole genome shotgun (WGS) entry which is preliminary data.</text>
</comment>
<evidence type="ECO:0000259" key="2">
    <source>
        <dbReference type="Pfam" id="PF00171"/>
    </source>
</evidence>